<dbReference type="InterPro" id="IPR025350">
    <property type="entry name" value="DUF4254"/>
</dbReference>
<name>A0ABV3G404_9NOCA</name>
<dbReference type="RefSeq" id="WP_232840229.1">
    <property type="nucleotide sequence ID" value="NZ_JBEXKW010000026.1"/>
</dbReference>
<evidence type="ECO:0000313" key="1">
    <source>
        <dbReference type="EMBL" id="MEV0712419.1"/>
    </source>
</evidence>
<accession>A0ABV3G404</accession>
<organism evidence="1 2">
    <name type="scientific">Nocardia aurea</name>
    <dbReference type="NCBI Taxonomy" id="2144174"/>
    <lineage>
        <taxon>Bacteria</taxon>
        <taxon>Bacillati</taxon>
        <taxon>Actinomycetota</taxon>
        <taxon>Actinomycetes</taxon>
        <taxon>Mycobacteriales</taxon>
        <taxon>Nocardiaceae</taxon>
        <taxon>Nocardia</taxon>
    </lineage>
</organism>
<protein>
    <submittedName>
        <fullName evidence="1">DUF4254 domain-containing protein</fullName>
    </submittedName>
</protein>
<keyword evidence="2" id="KW-1185">Reference proteome</keyword>
<dbReference type="Proteomes" id="UP001551695">
    <property type="component" value="Unassembled WGS sequence"/>
</dbReference>
<proteinExistence type="predicted"/>
<dbReference type="Pfam" id="PF14063">
    <property type="entry name" value="DUF4254"/>
    <property type="match status" value="1"/>
</dbReference>
<gene>
    <name evidence="1" type="ORF">AB0I48_33175</name>
</gene>
<comment type="caution">
    <text evidence="1">The sequence shown here is derived from an EMBL/GenBank/DDBJ whole genome shotgun (WGS) entry which is preliminary data.</text>
</comment>
<evidence type="ECO:0000313" key="2">
    <source>
        <dbReference type="Proteomes" id="UP001551695"/>
    </source>
</evidence>
<sequence>MTGKTESRANNVGTESIGVGRFSGDAMSAPTVGVLPTAPQILCAFQGRRFLDRELLRSAHALAELHARRAQIRDAFLVAEIDCRRVELVDDINDWISQEVPQHRQGASLHTESLGSVVDRMARSWVDANQAIDVDGPRSDSTHKHWYHLAELVDGYTDLVTDVAGGRRRLPEK</sequence>
<dbReference type="EMBL" id="JBFAKC010000021">
    <property type="protein sequence ID" value="MEV0712419.1"/>
    <property type="molecule type" value="Genomic_DNA"/>
</dbReference>
<reference evidence="1 2" key="1">
    <citation type="submission" date="2024-06" db="EMBL/GenBank/DDBJ databases">
        <title>The Natural Products Discovery Center: Release of the First 8490 Sequenced Strains for Exploring Actinobacteria Biosynthetic Diversity.</title>
        <authorList>
            <person name="Kalkreuter E."/>
            <person name="Kautsar S.A."/>
            <person name="Yang D."/>
            <person name="Bader C.D."/>
            <person name="Teijaro C.N."/>
            <person name="Fluegel L."/>
            <person name="Davis C.M."/>
            <person name="Simpson J.R."/>
            <person name="Lauterbach L."/>
            <person name="Steele A.D."/>
            <person name="Gui C."/>
            <person name="Meng S."/>
            <person name="Li G."/>
            <person name="Viehrig K."/>
            <person name="Ye F."/>
            <person name="Su P."/>
            <person name="Kiefer A.F."/>
            <person name="Nichols A."/>
            <person name="Cepeda A.J."/>
            <person name="Yan W."/>
            <person name="Fan B."/>
            <person name="Jiang Y."/>
            <person name="Adhikari A."/>
            <person name="Zheng C.-J."/>
            <person name="Schuster L."/>
            <person name="Cowan T.M."/>
            <person name="Smanski M.J."/>
            <person name="Chevrette M.G."/>
            <person name="De Carvalho L.P.S."/>
            <person name="Shen B."/>
        </authorList>
    </citation>
    <scope>NUCLEOTIDE SEQUENCE [LARGE SCALE GENOMIC DNA]</scope>
    <source>
        <strain evidence="1 2">NPDC050403</strain>
    </source>
</reference>